<keyword evidence="1" id="KW-1133">Transmembrane helix</keyword>
<dbReference type="AlphaFoldDB" id="A0AAE0HSB1"/>
<dbReference type="PANTHER" id="PTHR35896">
    <property type="entry name" value="IG-LIKE DOMAIN-CONTAINING PROTEIN"/>
    <property type="match status" value="1"/>
</dbReference>
<dbReference type="Proteomes" id="UP001283341">
    <property type="component" value="Unassembled WGS sequence"/>
</dbReference>
<evidence type="ECO:0000313" key="2">
    <source>
        <dbReference type="EMBL" id="KAK3311964.1"/>
    </source>
</evidence>
<name>A0AAE0HSB1_9PEZI</name>
<comment type="caution">
    <text evidence="2">The sequence shown here is derived from an EMBL/GenBank/DDBJ whole genome shotgun (WGS) entry which is preliminary data.</text>
</comment>
<organism evidence="2 3">
    <name type="scientific">Apodospora peruviana</name>
    <dbReference type="NCBI Taxonomy" id="516989"/>
    <lineage>
        <taxon>Eukaryota</taxon>
        <taxon>Fungi</taxon>
        <taxon>Dikarya</taxon>
        <taxon>Ascomycota</taxon>
        <taxon>Pezizomycotina</taxon>
        <taxon>Sordariomycetes</taxon>
        <taxon>Sordariomycetidae</taxon>
        <taxon>Sordariales</taxon>
        <taxon>Lasiosphaeriaceae</taxon>
        <taxon>Apodospora</taxon>
    </lineage>
</organism>
<evidence type="ECO:0000313" key="3">
    <source>
        <dbReference type="Proteomes" id="UP001283341"/>
    </source>
</evidence>
<gene>
    <name evidence="2" type="ORF">B0H66DRAFT_608871</name>
</gene>
<protein>
    <submittedName>
        <fullName evidence="2">Uncharacterized protein</fullName>
    </submittedName>
</protein>
<keyword evidence="3" id="KW-1185">Reference proteome</keyword>
<dbReference type="EMBL" id="JAUEDM010000010">
    <property type="protein sequence ID" value="KAK3311964.1"/>
    <property type="molecule type" value="Genomic_DNA"/>
</dbReference>
<evidence type="ECO:0000256" key="1">
    <source>
        <dbReference type="SAM" id="Phobius"/>
    </source>
</evidence>
<accession>A0AAE0HSB1</accession>
<reference evidence="2" key="1">
    <citation type="journal article" date="2023" name="Mol. Phylogenet. Evol.">
        <title>Genome-scale phylogeny and comparative genomics of the fungal order Sordariales.</title>
        <authorList>
            <person name="Hensen N."/>
            <person name="Bonometti L."/>
            <person name="Westerberg I."/>
            <person name="Brannstrom I.O."/>
            <person name="Guillou S."/>
            <person name="Cros-Aarteil S."/>
            <person name="Calhoun S."/>
            <person name="Haridas S."/>
            <person name="Kuo A."/>
            <person name="Mondo S."/>
            <person name="Pangilinan J."/>
            <person name="Riley R."/>
            <person name="LaButti K."/>
            <person name="Andreopoulos B."/>
            <person name="Lipzen A."/>
            <person name="Chen C."/>
            <person name="Yan M."/>
            <person name="Daum C."/>
            <person name="Ng V."/>
            <person name="Clum A."/>
            <person name="Steindorff A."/>
            <person name="Ohm R.A."/>
            <person name="Martin F."/>
            <person name="Silar P."/>
            <person name="Natvig D.O."/>
            <person name="Lalanne C."/>
            <person name="Gautier V."/>
            <person name="Ament-Velasquez S.L."/>
            <person name="Kruys A."/>
            <person name="Hutchinson M.I."/>
            <person name="Powell A.J."/>
            <person name="Barry K."/>
            <person name="Miller A.N."/>
            <person name="Grigoriev I.V."/>
            <person name="Debuchy R."/>
            <person name="Gladieux P."/>
            <person name="Hiltunen Thoren M."/>
            <person name="Johannesson H."/>
        </authorList>
    </citation>
    <scope>NUCLEOTIDE SEQUENCE</scope>
    <source>
        <strain evidence="2">CBS 118394</strain>
    </source>
</reference>
<proteinExistence type="predicted"/>
<keyword evidence="1" id="KW-0812">Transmembrane</keyword>
<dbReference type="PANTHER" id="PTHR35896:SF3">
    <property type="entry name" value="MAJOR FACILITATOR SUPERFAMILY TRANSPORTER"/>
    <property type="match status" value="1"/>
</dbReference>
<keyword evidence="1" id="KW-0472">Membrane</keyword>
<dbReference type="InterPro" id="IPR053008">
    <property type="entry name" value="Phomopsin_biosynth_assoc"/>
</dbReference>
<sequence length="246" mass="28750">MNSATRLFKNVVQYDSLADDDQSSDLGLQRRPKSTIWTRPNLWPFLSGCCLAAVLVSSVFIMVATHKTTLLKQPKTASDIEAEEWNYCGRSSKVAMERGCVMEPLFYGWMSPQCVFRELSDAYPVFEDRQWFSDENLTVPIASPDELWKGEFVKIYTHKYHGEHCLFQWRKLQYAMHHHKEFLDNKTVSMHHESHCADQLSAGCEQPMDRNEVELGFYRRRKTIWYLTIRMVDSTHYIEGFRSGSL</sequence>
<reference evidence="2" key="2">
    <citation type="submission" date="2023-06" db="EMBL/GenBank/DDBJ databases">
        <authorList>
            <consortium name="Lawrence Berkeley National Laboratory"/>
            <person name="Haridas S."/>
            <person name="Hensen N."/>
            <person name="Bonometti L."/>
            <person name="Westerberg I."/>
            <person name="Brannstrom I.O."/>
            <person name="Guillou S."/>
            <person name="Cros-Aarteil S."/>
            <person name="Calhoun S."/>
            <person name="Kuo A."/>
            <person name="Mondo S."/>
            <person name="Pangilinan J."/>
            <person name="Riley R."/>
            <person name="Labutti K."/>
            <person name="Andreopoulos B."/>
            <person name="Lipzen A."/>
            <person name="Chen C."/>
            <person name="Yanf M."/>
            <person name="Daum C."/>
            <person name="Ng V."/>
            <person name="Clum A."/>
            <person name="Steindorff A."/>
            <person name="Ohm R."/>
            <person name="Martin F."/>
            <person name="Silar P."/>
            <person name="Natvig D."/>
            <person name="Lalanne C."/>
            <person name="Gautier V."/>
            <person name="Ament-Velasquez S.L."/>
            <person name="Kruys A."/>
            <person name="Hutchinson M.I."/>
            <person name="Powell A.J."/>
            <person name="Barry K."/>
            <person name="Miller A.N."/>
            <person name="Grigoriev I.V."/>
            <person name="Debuchy R."/>
            <person name="Gladieux P."/>
            <person name="Thoren M.H."/>
            <person name="Johannesson H."/>
        </authorList>
    </citation>
    <scope>NUCLEOTIDE SEQUENCE</scope>
    <source>
        <strain evidence="2">CBS 118394</strain>
    </source>
</reference>
<feature type="transmembrane region" description="Helical" evidence="1">
    <location>
        <begin position="42"/>
        <end position="65"/>
    </location>
</feature>